<keyword evidence="7" id="KW-1133">Transmembrane helix</keyword>
<dbReference type="GO" id="GO:0051537">
    <property type="term" value="F:2 iron, 2 sulfur cluster binding"/>
    <property type="evidence" value="ECO:0007669"/>
    <property type="project" value="UniProtKB-KW"/>
</dbReference>
<dbReference type="Gene3D" id="2.102.10.10">
    <property type="entry name" value="Rieske [2Fe-2S] iron-sulphur domain"/>
    <property type="match status" value="1"/>
</dbReference>
<dbReference type="InterPro" id="IPR014349">
    <property type="entry name" value="Rieske_Fe-S_prot"/>
</dbReference>
<keyword evidence="1" id="KW-0001">2Fe-2S</keyword>
<gene>
    <name evidence="9" type="ORF">CARN6_0866</name>
</gene>
<keyword evidence="7" id="KW-0472">Membrane</keyword>
<dbReference type="InterPro" id="IPR005805">
    <property type="entry name" value="Rieske_Fe-S_prot_C"/>
</dbReference>
<dbReference type="PROSITE" id="PS51296">
    <property type="entry name" value="RIESKE"/>
    <property type="match status" value="1"/>
</dbReference>
<protein>
    <submittedName>
        <fullName evidence="9">Putative menaquinol-cytochrome c reductase iron-sulfur subunit (Rieske iron-sulfur protein)</fullName>
    </submittedName>
</protein>
<feature type="transmembrane region" description="Helical" evidence="7">
    <location>
        <begin position="21"/>
        <end position="43"/>
    </location>
</feature>
<keyword evidence="5" id="KW-1015">Disulfide bond</keyword>
<dbReference type="InterPro" id="IPR017941">
    <property type="entry name" value="Rieske_2Fe-2S"/>
</dbReference>
<comment type="caution">
    <text evidence="9">The sequence shown here is derived from an EMBL/GenBank/DDBJ whole genome shotgun (WGS) entry which is preliminary data.</text>
</comment>
<dbReference type="AlphaFoldDB" id="E6QJV3"/>
<proteinExistence type="predicted"/>
<keyword evidence="7" id="KW-0812">Transmembrane</keyword>
<evidence type="ECO:0000256" key="2">
    <source>
        <dbReference type="ARBA" id="ARBA00022723"/>
    </source>
</evidence>
<dbReference type="PANTHER" id="PTHR10134">
    <property type="entry name" value="CYTOCHROME B-C1 COMPLEX SUBUNIT RIESKE, MITOCHONDRIAL"/>
    <property type="match status" value="1"/>
</dbReference>
<dbReference type="PRINTS" id="PR00162">
    <property type="entry name" value="RIESKE"/>
</dbReference>
<evidence type="ECO:0000313" key="9">
    <source>
        <dbReference type="EMBL" id="CBI07520.1"/>
    </source>
</evidence>
<dbReference type="InterPro" id="IPR036922">
    <property type="entry name" value="Rieske_2Fe-2S_sf"/>
</dbReference>
<keyword evidence="4" id="KW-0411">Iron-sulfur</keyword>
<evidence type="ECO:0000256" key="5">
    <source>
        <dbReference type="ARBA" id="ARBA00023157"/>
    </source>
</evidence>
<dbReference type="SUPFAM" id="SSF50022">
    <property type="entry name" value="ISP domain"/>
    <property type="match status" value="1"/>
</dbReference>
<evidence type="ECO:0000259" key="8">
    <source>
        <dbReference type="PROSITE" id="PS51296"/>
    </source>
</evidence>
<keyword evidence="2" id="KW-0479">Metal-binding</keyword>
<evidence type="ECO:0000256" key="3">
    <source>
        <dbReference type="ARBA" id="ARBA00023004"/>
    </source>
</evidence>
<evidence type="ECO:0000256" key="7">
    <source>
        <dbReference type="SAM" id="Phobius"/>
    </source>
</evidence>
<dbReference type="EMBL" id="CABQ01000101">
    <property type="protein sequence ID" value="CBI07520.1"/>
    <property type="molecule type" value="Genomic_DNA"/>
</dbReference>
<sequence>MAEELKSLKATSEVIVINRRSFMTALMGIGSALMGAVLAVPVLRYVLYPLYAKASGTEWSDVGDVKEFSSSLTPVRKTITFKQRDGWREVVSAQSVYVHRKENGDLAVLSAICPHLGCSVSWQQGADEFVCPCHGGRFKANGTHVFGPPPRGMDNLPSRLNNGTLQVRFEYFRSNVPNQEKIS</sequence>
<evidence type="ECO:0000256" key="4">
    <source>
        <dbReference type="ARBA" id="ARBA00023014"/>
    </source>
</evidence>
<feature type="domain" description="Rieske" evidence="8">
    <location>
        <begin position="72"/>
        <end position="167"/>
    </location>
</feature>
<keyword evidence="3" id="KW-0408">Iron</keyword>
<reference evidence="9" key="1">
    <citation type="submission" date="2009-10" db="EMBL/GenBank/DDBJ databases">
        <title>Diversity of trophic interactions inside an arsenic-rich microbial ecosystem.</title>
        <authorList>
            <person name="Bertin P.N."/>
            <person name="Heinrich-Salmeron A."/>
            <person name="Pelletier E."/>
            <person name="Goulhen-Chollet F."/>
            <person name="Arsene-Ploetze F."/>
            <person name="Gallien S."/>
            <person name="Calteau A."/>
            <person name="Vallenet D."/>
            <person name="Casiot C."/>
            <person name="Chane-Woon-Ming B."/>
            <person name="Giloteaux L."/>
            <person name="Barakat M."/>
            <person name="Bonnefoy V."/>
            <person name="Bruneel O."/>
            <person name="Chandler M."/>
            <person name="Cleiss J."/>
            <person name="Duran R."/>
            <person name="Elbaz-Poulichet F."/>
            <person name="Fonknechten N."/>
            <person name="Lauga B."/>
            <person name="Mornico D."/>
            <person name="Ortet P."/>
            <person name="Schaeffer C."/>
            <person name="Siguier P."/>
            <person name="Alexander Thil Smith A."/>
            <person name="Van Dorsselaer A."/>
            <person name="Weissenbach J."/>
            <person name="Medigue C."/>
            <person name="Le Paslier D."/>
        </authorList>
    </citation>
    <scope>NUCLEOTIDE SEQUENCE</scope>
</reference>
<organism evidence="9">
    <name type="scientific">mine drainage metagenome</name>
    <dbReference type="NCBI Taxonomy" id="410659"/>
    <lineage>
        <taxon>unclassified sequences</taxon>
        <taxon>metagenomes</taxon>
        <taxon>ecological metagenomes</taxon>
    </lineage>
</organism>
<dbReference type="GO" id="GO:0016020">
    <property type="term" value="C:membrane"/>
    <property type="evidence" value="ECO:0007669"/>
    <property type="project" value="InterPro"/>
</dbReference>
<evidence type="ECO:0000256" key="1">
    <source>
        <dbReference type="ARBA" id="ARBA00022714"/>
    </source>
</evidence>
<name>E6QJV3_9ZZZZ</name>
<evidence type="ECO:0000256" key="6">
    <source>
        <dbReference type="ARBA" id="ARBA00034078"/>
    </source>
</evidence>
<dbReference type="CDD" id="cd03467">
    <property type="entry name" value="Rieske"/>
    <property type="match status" value="1"/>
</dbReference>
<accession>E6QJV3</accession>
<comment type="cofactor">
    <cofactor evidence="6">
        <name>[2Fe-2S] cluster</name>
        <dbReference type="ChEBI" id="CHEBI:190135"/>
    </cofactor>
</comment>
<dbReference type="Pfam" id="PF00355">
    <property type="entry name" value="Rieske"/>
    <property type="match status" value="1"/>
</dbReference>
<dbReference type="GO" id="GO:0046872">
    <property type="term" value="F:metal ion binding"/>
    <property type="evidence" value="ECO:0007669"/>
    <property type="project" value="UniProtKB-KW"/>
</dbReference>